<name>A0AAV8Z0H9_9CUCU</name>
<dbReference type="Proteomes" id="UP001162162">
    <property type="component" value="Unassembled WGS sequence"/>
</dbReference>
<dbReference type="EMBL" id="JAPWTK010000029">
    <property type="protein sequence ID" value="KAJ8956536.1"/>
    <property type="molecule type" value="Genomic_DNA"/>
</dbReference>
<organism evidence="1 2">
    <name type="scientific">Aromia moschata</name>
    <dbReference type="NCBI Taxonomy" id="1265417"/>
    <lineage>
        <taxon>Eukaryota</taxon>
        <taxon>Metazoa</taxon>
        <taxon>Ecdysozoa</taxon>
        <taxon>Arthropoda</taxon>
        <taxon>Hexapoda</taxon>
        <taxon>Insecta</taxon>
        <taxon>Pterygota</taxon>
        <taxon>Neoptera</taxon>
        <taxon>Endopterygota</taxon>
        <taxon>Coleoptera</taxon>
        <taxon>Polyphaga</taxon>
        <taxon>Cucujiformia</taxon>
        <taxon>Chrysomeloidea</taxon>
        <taxon>Cerambycidae</taxon>
        <taxon>Cerambycinae</taxon>
        <taxon>Callichromatini</taxon>
        <taxon>Aromia</taxon>
    </lineage>
</organism>
<gene>
    <name evidence="1" type="ORF">NQ318_019258</name>
</gene>
<reference evidence="1" key="1">
    <citation type="journal article" date="2023" name="Insect Mol. Biol.">
        <title>Genome sequencing provides insights into the evolution of gene families encoding plant cell wall-degrading enzymes in longhorned beetles.</title>
        <authorList>
            <person name="Shin N.R."/>
            <person name="Okamura Y."/>
            <person name="Kirsch R."/>
            <person name="Pauchet Y."/>
        </authorList>
    </citation>
    <scope>NUCLEOTIDE SEQUENCE</scope>
    <source>
        <strain evidence="1">AMC_N1</strain>
    </source>
</reference>
<sequence>MTEVLLHEPEFLLPARGLKSSDDLRNLAWDEKNLFLPICRKDVSDLDTFLKHSKSHSCQTCVCKMPKQLNSCCQELVAYLIRYFEKERDGNRSLLPLAAVGKANKQKWIYRESAKCIRTTDIHTDSNL</sequence>
<accession>A0AAV8Z0H9</accession>
<comment type="caution">
    <text evidence="1">The sequence shown here is derived from an EMBL/GenBank/DDBJ whole genome shotgun (WGS) entry which is preliminary data.</text>
</comment>
<protein>
    <submittedName>
        <fullName evidence="1">Uncharacterized protein</fullName>
    </submittedName>
</protein>
<dbReference type="AlphaFoldDB" id="A0AAV8Z0H9"/>
<evidence type="ECO:0000313" key="2">
    <source>
        <dbReference type="Proteomes" id="UP001162162"/>
    </source>
</evidence>
<evidence type="ECO:0000313" key="1">
    <source>
        <dbReference type="EMBL" id="KAJ8956536.1"/>
    </source>
</evidence>
<keyword evidence="2" id="KW-1185">Reference proteome</keyword>
<proteinExistence type="predicted"/>